<evidence type="ECO:0000313" key="1">
    <source>
        <dbReference type="EMBL" id="DAD19832.1"/>
    </source>
</evidence>
<sequence>MKMTDSYGLNFASTGGVYIDLEQLIQNYRTKRL</sequence>
<gene>
    <name evidence="1" type="ORF">HUJ06_021295</name>
</gene>
<name>A0A822XIL3_NELNU</name>
<evidence type="ECO:0000313" key="2">
    <source>
        <dbReference type="Proteomes" id="UP000607653"/>
    </source>
</evidence>
<dbReference type="EMBL" id="DUZY01000001">
    <property type="protein sequence ID" value="DAD19832.1"/>
    <property type="molecule type" value="Genomic_DNA"/>
</dbReference>
<dbReference type="AlphaFoldDB" id="A0A822XIL3"/>
<reference evidence="1 2" key="1">
    <citation type="journal article" date="2020" name="Mol. Biol. Evol.">
        <title>Distinct Expression and Methylation Patterns for Genes with Different Fates following a Single Whole-Genome Duplication in Flowering Plants.</title>
        <authorList>
            <person name="Shi T."/>
            <person name="Rahmani R.S."/>
            <person name="Gugger P.F."/>
            <person name="Wang M."/>
            <person name="Li H."/>
            <person name="Zhang Y."/>
            <person name="Li Z."/>
            <person name="Wang Q."/>
            <person name="Van de Peer Y."/>
            <person name="Marchal K."/>
            <person name="Chen J."/>
        </authorList>
    </citation>
    <scope>NUCLEOTIDE SEQUENCE [LARGE SCALE GENOMIC DNA]</scope>
    <source>
        <tissue evidence="1">Leaf</tissue>
    </source>
</reference>
<accession>A0A822XIL3</accession>
<dbReference type="Proteomes" id="UP000607653">
    <property type="component" value="Unassembled WGS sequence"/>
</dbReference>
<protein>
    <submittedName>
        <fullName evidence="1">Uncharacterized protein</fullName>
    </submittedName>
</protein>
<proteinExistence type="predicted"/>
<comment type="caution">
    <text evidence="1">The sequence shown here is derived from an EMBL/GenBank/DDBJ whole genome shotgun (WGS) entry which is preliminary data.</text>
</comment>
<organism evidence="1 2">
    <name type="scientific">Nelumbo nucifera</name>
    <name type="common">Sacred lotus</name>
    <dbReference type="NCBI Taxonomy" id="4432"/>
    <lineage>
        <taxon>Eukaryota</taxon>
        <taxon>Viridiplantae</taxon>
        <taxon>Streptophyta</taxon>
        <taxon>Embryophyta</taxon>
        <taxon>Tracheophyta</taxon>
        <taxon>Spermatophyta</taxon>
        <taxon>Magnoliopsida</taxon>
        <taxon>Proteales</taxon>
        <taxon>Nelumbonaceae</taxon>
        <taxon>Nelumbo</taxon>
    </lineage>
</organism>
<keyword evidence="2" id="KW-1185">Reference proteome</keyword>